<reference evidence="1 2" key="1">
    <citation type="journal article" date="2013" name="Genome Announc.">
        <title>Draft Genome Sequence of Cyclobacterium qasimii Strain M12-11BT, Isolated from Arctic Marine Sediment.</title>
        <authorList>
            <person name="Shivaji S."/>
            <person name="Ara S."/>
            <person name="Singh A."/>
            <person name="Kumar Pinnaka A."/>
        </authorList>
    </citation>
    <scope>NUCLEOTIDE SEQUENCE [LARGE SCALE GENOMIC DNA]</scope>
    <source>
        <strain evidence="1 2">M12-11B</strain>
    </source>
</reference>
<gene>
    <name evidence="1" type="ORF">ADICYQ_0996</name>
</gene>
<dbReference type="OrthoDB" id="821912at2"/>
<dbReference type="Proteomes" id="UP000014974">
    <property type="component" value="Unassembled WGS sequence"/>
</dbReference>
<evidence type="ECO:0000313" key="1">
    <source>
        <dbReference type="EMBL" id="EPR70572.1"/>
    </source>
</evidence>
<evidence type="ECO:0000313" key="2">
    <source>
        <dbReference type="Proteomes" id="UP000014974"/>
    </source>
</evidence>
<sequence length="211" mass="23816">MSNFQKWFLNTGTRRVFLIASFIILGISCQKKNTKPIPSVNPPSSPNIQNTKKHPDLPPVLALKSLIPTSKSTLIKLLPDKVGEYLKIQTLTGHKEPVNISAIQATYQHWSESSKTIIIDIMDGAGPVASVLLLGNIQKLNLDFEEVKPYGFSRILERKCQRVWEAENRMDEVAELEFIHAGRFLISIKGEQLRHADLWDFADKLDLNGLK</sequence>
<accession>S7VMB8</accession>
<dbReference type="RefSeq" id="WP_020890516.1">
    <property type="nucleotide sequence ID" value="NZ_ATNM01000036.1"/>
</dbReference>
<dbReference type="STRING" id="641524.ADICYQ_0996"/>
<dbReference type="PROSITE" id="PS51257">
    <property type="entry name" value="PROKAR_LIPOPROTEIN"/>
    <property type="match status" value="1"/>
</dbReference>
<dbReference type="EMBL" id="ATNM01000036">
    <property type="protein sequence ID" value="EPR70572.1"/>
    <property type="molecule type" value="Genomic_DNA"/>
</dbReference>
<dbReference type="AlphaFoldDB" id="S7VMB8"/>
<dbReference type="eggNOG" id="ENOG5030XM6">
    <property type="taxonomic scope" value="Bacteria"/>
</dbReference>
<protein>
    <submittedName>
        <fullName evidence="1">Uncharacterized protein</fullName>
    </submittedName>
</protein>
<proteinExistence type="predicted"/>
<organism evidence="1 2">
    <name type="scientific">Cyclobacterium qasimii M12-11B</name>
    <dbReference type="NCBI Taxonomy" id="641524"/>
    <lineage>
        <taxon>Bacteria</taxon>
        <taxon>Pseudomonadati</taxon>
        <taxon>Bacteroidota</taxon>
        <taxon>Cytophagia</taxon>
        <taxon>Cytophagales</taxon>
        <taxon>Cyclobacteriaceae</taxon>
        <taxon>Cyclobacterium</taxon>
    </lineage>
</organism>
<comment type="caution">
    <text evidence="1">The sequence shown here is derived from an EMBL/GenBank/DDBJ whole genome shotgun (WGS) entry which is preliminary data.</text>
</comment>
<name>S7VMB8_9BACT</name>